<dbReference type="GO" id="GO:0008360">
    <property type="term" value="P:regulation of cell shape"/>
    <property type="evidence" value="ECO:0007669"/>
    <property type="project" value="UniProtKB-UniRule"/>
</dbReference>
<keyword evidence="3 6" id="KW-0133">Cell shape</keyword>
<dbReference type="Pfam" id="PF12229">
    <property type="entry name" value="PG_binding_4"/>
    <property type="match status" value="1"/>
</dbReference>
<dbReference type="GO" id="GO:0071555">
    <property type="term" value="P:cell wall organization"/>
    <property type="evidence" value="ECO:0007669"/>
    <property type="project" value="UniProtKB-UniRule"/>
</dbReference>
<keyword evidence="8" id="KW-0472">Membrane</keyword>
<dbReference type="EMBL" id="ACZL01000003">
    <property type="protein sequence ID" value="EHI56622.1"/>
    <property type="molecule type" value="Genomic_DNA"/>
</dbReference>
<dbReference type="PATRIC" id="fig|679200.3.peg.75"/>
<dbReference type="GO" id="GO:0005576">
    <property type="term" value="C:extracellular region"/>
    <property type="evidence" value="ECO:0007669"/>
    <property type="project" value="TreeGrafter"/>
</dbReference>
<evidence type="ECO:0000256" key="4">
    <source>
        <dbReference type="ARBA" id="ARBA00022984"/>
    </source>
</evidence>
<feature type="transmembrane region" description="Helical" evidence="8">
    <location>
        <begin position="82"/>
        <end position="99"/>
    </location>
</feature>
<reference evidence="10 11" key="1">
    <citation type="submission" date="2011-08" db="EMBL/GenBank/DDBJ databases">
        <title>The Genome Sequence of Johnsonella ignava ATCC 51276.</title>
        <authorList>
            <consortium name="The Broad Institute Genome Sequencing Platform"/>
            <person name="Earl A."/>
            <person name="Ward D."/>
            <person name="Feldgarden M."/>
            <person name="Gevers D."/>
            <person name="Izard J."/>
            <person name="Blanton J.M."/>
            <person name="Baranova O.V."/>
            <person name="Dewhirst F.E."/>
            <person name="Young S.K."/>
            <person name="Zeng Q."/>
            <person name="Gargeya S."/>
            <person name="Fitzgerald M."/>
            <person name="Haas B."/>
            <person name="Abouelleil A."/>
            <person name="Alvarado L."/>
            <person name="Arachchi H.M."/>
            <person name="Berlin A."/>
            <person name="Brown A."/>
            <person name="Chapman S.B."/>
            <person name="Chen Z."/>
            <person name="Dunbar C."/>
            <person name="Freedman E."/>
            <person name="Gearin G."/>
            <person name="Gellesch M."/>
            <person name="Goldberg J."/>
            <person name="Griggs A."/>
            <person name="Gujja S."/>
            <person name="Heiman D."/>
            <person name="Howarth C."/>
            <person name="Larson L."/>
            <person name="Lui A."/>
            <person name="MacDonald P.J.P."/>
            <person name="Montmayeur A."/>
            <person name="Murphy C."/>
            <person name="Neiman D."/>
            <person name="Pearson M."/>
            <person name="Priest M."/>
            <person name="Roberts A."/>
            <person name="Saif S."/>
            <person name="Shea T."/>
            <person name="Shenoy N."/>
            <person name="Sisk P."/>
            <person name="Stolte C."/>
            <person name="Sykes S."/>
            <person name="Wortman J."/>
            <person name="Nusbaum C."/>
            <person name="Birren B."/>
        </authorList>
    </citation>
    <scope>NUCLEOTIDE SEQUENCE [LARGE SCALE GENOMIC DNA]</scope>
    <source>
        <strain evidence="10 11">ATCC 51276</strain>
    </source>
</reference>
<dbReference type="InterPro" id="IPR038063">
    <property type="entry name" value="Transpep_catalytic_dom"/>
</dbReference>
<evidence type="ECO:0000256" key="8">
    <source>
        <dbReference type="SAM" id="Phobius"/>
    </source>
</evidence>
<dbReference type="SUPFAM" id="SSF143985">
    <property type="entry name" value="L,D-transpeptidase pre-catalytic domain-like"/>
    <property type="match status" value="1"/>
</dbReference>
<dbReference type="Gene3D" id="2.40.440.10">
    <property type="entry name" value="L,D-transpeptidase catalytic domain-like"/>
    <property type="match status" value="1"/>
</dbReference>
<dbReference type="InterPro" id="IPR005490">
    <property type="entry name" value="LD_TPept_cat_dom"/>
</dbReference>
<evidence type="ECO:0000256" key="3">
    <source>
        <dbReference type="ARBA" id="ARBA00022960"/>
    </source>
</evidence>
<feature type="compositionally biased region" description="Basic and acidic residues" evidence="7">
    <location>
        <begin position="1"/>
        <end position="20"/>
    </location>
</feature>
<proteinExistence type="predicted"/>
<dbReference type="Pfam" id="PF03734">
    <property type="entry name" value="YkuD"/>
    <property type="match status" value="1"/>
</dbReference>
<feature type="compositionally biased region" description="Basic and acidic residues" evidence="7">
    <location>
        <begin position="546"/>
        <end position="588"/>
    </location>
</feature>
<protein>
    <recommendedName>
        <fullName evidence="9">L,D-TPase catalytic domain-containing protein</fullName>
    </recommendedName>
</protein>
<keyword evidence="11" id="KW-1185">Reference proteome</keyword>
<keyword evidence="4 6" id="KW-0573">Peptidoglycan synthesis</keyword>
<evidence type="ECO:0000256" key="1">
    <source>
        <dbReference type="ARBA" id="ARBA00004752"/>
    </source>
</evidence>
<feature type="compositionally biased region" description="Basic and acidic residues" evidence="7">
    <location>
        <begin position="614"/>
        <end position="646"/>
    </location>
</feature>
<dbReference type="AlphaFoldDB" id="G5GET1"/>
<dbReference type="PANTHER" id="PTHR30582">
    <property type="entry name" value="L,D-TRANSPEPTIDASE"/>
    <property type="match status" value="1"/>
</dbReference>
<dbReference type="UniPathway" id="UPA00219"/>
<feature type="compositionally biased region" description="Basic and acidic residues" evidence="7">
    <location>
        <begin position="657"/>
        <end position="669"/>
    </location>
</feature>
<dbReference type="HOGENOM" id="CLU_022707_1_1_9"/>
<feature type="domain" description="L,D-TPase catalytic" evidence="9">
    <location>
        <begin position="412"/>
        <end position="531"/>
    </location>
</feature>
<comment type="caution">
    <text evidence="10">The sequence shown here is derived from an EMBL/GenBank/DDBJ whole genome shotgun (WGS) entry which is preliminary data.</text>
</comment>
<feature type="compositionally biased region" description="Polar residues" evidence="7">
    <location>
        <begin position="603"/>
        <end position="613"/>
    </location>
</feature>
<feature type="active site" description="Proton donor/acceptor" evidence="6">
    <location>
        <position position="486"/>
    </location>
</feature>
<name>G5GET1_9FIRM</name>
<evidence type="ECO:0000259" key="9">
    <source>
        <dbReference type="PROSITE" id="PS52029"/>
    </source>
</evidence>
<feature type="active site" description="Nucleophile" evidence="6">
    <location>
        <position position="507"/>
    </location>
</feature>
<feature type="region of interest" description="Disordered" evidence="7">
    <location>
        <begin position="543"/>
        <end position="692"/>
    </location>
</feature>
<evidence type="ECO:0000256" key="6">
    <source>
        <dbReference type="PROSITE-ProRule" id="PRU01373"/>
    </source>
</evidence>
<dbReference type="Proteomes" id="UP000003011">
    <property type="component" value="Unassembled WGS sequence"/>
</dbReference>
<dbReference type="SUPFAM" id="SSF141523">
    <property type="entry name" value="L,D-transpeptidase catalytic domain-like"/>
    <property type="match status" value="1"/>
</dbReference>
<dbReference type="PROSITE" id="PS52029">
    <property type="entry name" value="LD_TPASE"/>
    <property type="match status" value="1"/>
</dbReference>
<dbReference type="Gene3D" id="3.10.20.800">
    <property type="match status" value="1"/>
</dbReference>
<dbReference type="PANTHER" id="PTHR30582:SF33">
    <property type="entry name" value="EXPORTED PROTEIN"/>
    <property type="match status" value="1"/>
</dbReference>
<evidence type="ECO:0000256" key="5">
    <source>
        <dbReference type="ARBA" id="ARBA00023316"/>
    </source>
</evidence>
<evidence type="ECO:0000313" key="10">
    <source>
        <dbReference type="EMBL" id="EHI56622.1"/>
    </source>
</evidence>
<feature type="compositionally biased region" description="Polar residues" evidence="7">
    <location>
        <begin position="683"/>
        <end position="692"/>
    </location>
</feature>
<keyword evidence="2" id="KW-0808">Transferase</keyword>
<sequence>MSDLDPDLKSNIESDKHVVEADEDNTYNDVENDIYNDATNNIDNIVYDDENHDDSQYDIDVYINPEERRSRLRPVFKNKKRVMTALGIILGVFLIAYIVRAQTFNTRFFPNTYINGINASFKTPDEVKELIRQEIEVYRLEIKSRENEATSVSGKELGVRFNFDSSLNEMLKKQNPMSWALHYINSDEYDVDRVVDLDTNKFTDTVYGLSFMDEASFKESEDAKISEYKSGSGYSIIPEYYGTALDKSKALNAISSSVKRLDTELDLNEVEGIYTDPVVKKDDEVLMSRAEVMNKYTKTVINYPRGVALNGDTISGWLGVNENGVVVINSDAVNDYVKQLAGELDTVGKPKKVITSYGKTINVNSKGYGWKINQPAEAQAIKEYVIRGQDISREPVYSSRAASLGETDYGNTYVEINLSAQHLHYYKDGQLILESDLVSGNLAKGHRTPPGIFSISYKQRNAILRGPGYAAPVSYWMPFNGGIGLHDAKWRGSFGGNIYKTSGSHGCINLPAGIAKQMFENIDKGCPVICYYMDGSEVDTVTAQAQEEKKNENNEALKKNEEAAKASQEENPKQTEKDSQAAKAEKAKQNTTQKESQKKGKTKASQTAPAQSGSDEKTGESTQEKASSKEQKSNLKESKKESKQPAEKSGSSQTKASENKETKGTKENPKAVLESPGKGSAPTLATGQSGNP</sequence>
<comment type="pathway">
    <text evidence="1 6">Cell wall biogenesis; peptidoglycan biosynthesis.</text>
</comment>
<dbReference type="InterPro" id="IPR038054">
    <property type="entry name" value="LD_TPept-like_central_sf"/>
</dbReference>
<accession>G5GET1</accession>
<evidence type="ECO:0000256" key="7">
    <source>
        <dbReference type="SAM" id="MobiDB-lite"/>
    </source>
</evidence>
<dbReference type="eggNOG" id="COG1376">
    <property type="taxonomic scope" value="Bacteria"/>
</dbReference>
<dbReference type="GO" id="GO:0016740">
    <property type="term" value="F:transferase activity"/>
    <property type="evidence" value="ECO:0007669"/>
    <property type="project" value="UniProtKB-KW"/>
</dbReference>
<dbReference type="InterPro" id="IPR050979">
    <property type="entry name" value="LD-transpeptidase"/>
</dbReference>
<dbReference type="GO" id="GO:0018104">
    <property type="term" value="P:peptidoglycan-protein cross-linking"/>
    <property type="evidence" value="ECO:0007669"/>
    <property type="project" value="TreeGrafter"/>
</dbReference>
<evidence type="ECO:0000256" key="2">
    <source>
        <dbReference type="ARBA" id="ARBA00022679"/>
    </source>
</evidence>
<gene>
    <name evidence="10" type="ORF">HMPREF9333_00069</name>
</gene>
<organism evidence="10 11">
    <name type="scientific">Johnsonella ignava ATCC 51276</name>
    <dbReference type="NCBI Taxonomy" id="679200"/>
    <lineage>
        <taxon>Bacteria</taxon>
        <taxon>Bacillati</taxon>
        <taxon>Bacillota</taxon>
        <taxon>Clostridia</taxon>
        <taxon>Lachnospirales</taxon>
        <taxon>Lachnospiraceae</taxon>
        <taxon>Johnsonella</taxon>
    </lineage>
</organism>
<dbReference type="InterPro" id="IPR022029">
    <property type="entry name" value="YoaR-like_PG-bd"/>
</dbReference>
<dbReference type="GO" id="GO:0071972">
    <property type="term" value="F:peptidoglycan L,D-transpeptidase activity"/>
    <property type="evidence" value="ECO:0007669"/>
    <property type="project" value="TreeGrafter"/>
</dbReference>
<dbReference type="CDD" id="cd16913">
    <property type="entry name" value="YkuD_like"/>
    <property type="match status" value="1"/>
</dbReference>
<keyword evidence="8" id="KW-1133">Transmembrane helix</keyword>
<keyword evidence="5 6" id="KW-0961">Cell wall biogenesis/degradation</keyword>
<feature type="region of interest" description="Disordered" evidence="7">
    <location>
        <begin position="1"/>
        <end position="23"/>
    </location>
</feature>
<evidence type="ECO:0000313" key="11">
    <source>
        <dbReference type="Proteomes" id="UP000003011"/>
    </source>
</evidence>
<keyword evidence="8" id="KW-0812">Transmembrane</keyword>